<evidence type="ECO:0000256" key="6">
    <source>
        <dbReference type="ARBA" id="ARBA00022729"/>
    </source>
</evidence>
<keyword evidence="6" id="KW-0732">Signal</keyword>
<feature type="transmembrane region" description="Helical" evidence="11">
    <location>
        <begin position="64"/>
        <end position="85"/>
    </location>
</feature>
<sequence>MNGTLRSVQGVFVLVLLLMMTGCGRAPSFDILGSFFPAWLVCLVVAILLTVVSRALLCRYVEIAWPVLVYPSLTAIFAFALWLAIFS</sequence>
<dbReference type="AlphaFoldDB" id="A0A5B9E9R1"/>
<dbReference type="PROSITE" id="PS51257">
    <property type="entry name" value="PROKAR_LIPOPROTEIN"/>
    <property type="match status" value="1"/>
</dbReference>
<accession>A0A5B9E9R1</accession>
<dbReference type="InterPro" id="IPR031381">
    <property type="entry name" value="YtcA"/>
</dbReference>
<organism evidence="12 13">
    <name type="scientific">Terriglobus albidus</name>
    <dbReference type="NCBI Taxonomy" id="1592106"/>
    <lineage>
        <taxon>Bacteria</taxon>
        <taxon>Pseudomonadati</taxon>
        <taxon>Acidobacteriota</taxon>
        <taxon>Terriglobia</taxon>
        <taxon>Terriglobales</taxon>
        <taxon>Acidobacteriaceae</taxon>
        <taxon>Terriglobus</taxon>
    </lineage>
</organism>
<evidence type="ECO:0000256" key="3">
    <source>
        <dbReference type="ARBA" id="ARBA00021237"/>
    </source>
</evidence>
<gene>
    <name evidence="12" type="ORF">FTW19_13200</name>
</gene>
<evidence type="ECO:0000256" key="2">
    <source>
        <dbReference type="ARBA" id="ARBA00008208"/>
    </source>
</evidence>
<keyword evidence="5 11" id="KW-0812">Transmembrane</keyword>
<evidence type="ECO:0000256" key="4">
    <source>
        <dbReference type="ARBA" id="ARBA00022475"/>
    </source>
</evidence>
<evidence type="ECO:0000256" key="9">
    <source>
        <dbReference type="ARBA" id="ARBA00023139"/>
    </source>
</evidence>
<evidence type="ECO:0000256" key="1">
    <source>
        <dbReference type="ARBA" id="ARBA00004141"/>
    </source>
</evidence>
<comment type="subcellular location">
    <subcellularLocation>
        <location evidence="1">Membrane</location>
        <topology evidence="1">Multi-pass membrane protein</topology>
    </subcellularLocation>
</comment>
<name>A0A5B9E9R1_9BACT</name>
<feature type="transmembrane region" description="Helical" evidence="11">
    <location>
        <begin position="35"/>
        <end position="57"/>
    </location>
</feature>
<keyword evidence="10" id="KW-0449">Lipoprotein</keyword>
<proteinExistence type="inferred from homology"/>
<dbReference type="Pfam" id="PF17090">
    <property type="entry name" value="Ytca"/>
    <property type="match status" value="1"/>
</dbReference>
<dbReference type="Proteomes" id="UP000321820">
    <property type="component" value="Chromosome"/>
</dbReference>
<protein>
    <recommendedName>
        <fullName evidence="3">Uncharacterized protein YtcA</fullName>
    </recommendedName>
</protein>
<keyword evidence="9" id="KW-0564">Palmitate</keyword>
<dbReference type="EMBL" id="CP042806">
    <property type="protein sequence ID" value="QEE28868.1"/>
    <property type="molecule type" value="Genomic_DNA"/>
</dbReference>
<evidence type="ECO:0000256" key="5">
    <source>
        <dbReference type="ARBA" id="ARBA00022692"/>
    </source>
</evidence>
<keyword evidence="8 11" id="KW-0472">Membrane</keyword>
<keyword evidence="13" id="KW-1185">Reference proteome</keyword>
<comment type="similarity">
    <text evidence="2">Belongs to the YtcA family.</text>
</comment>
<evidence type="ECO:0000256" key="8">
    <source>
        <dbReference type="ARBA" id="ARBA00023136"/>
    </source>
</evidence>
<evidence type="ECO:0000256" key="7">
    <source>
        <dbReference type="ARBA" id="ARBA00022989"/>
    </source>
</evidence>
<keyword evidence="7 11" id="KW-1133">Transmembrane helix</keyword>
<evidence type="ECO:0000256" key="11">
    <source>
        <dbReference type="SAM" id="Phobius"/>
    </source>
</evidence>
<evidence type="ECO:0000256" key="10">
    <source>
        <dbReference type="ARBA" id="ARBA00023288"/>
    </source>
</evidence>
<dbReference type="OrthoDB" id="123105at2"/>
<dbReference type="GO" id="GO:0016020">
    <property type="term" value="C:membrane"/>
    <property type="evidence" value="ECO:0007669"/>
    <property type="project" value="UniProtKB-SubCell"/>
</dbReference>
<reference evidence="12 13" key="1">
    <citation type="submission" date="2019-08" db="EMBL/GenBank/DDBJ databases">
        <title>Complete genome sequence of Terriglobus albidus strain ORNL.</title>
        <authorList>
            <person name="Podar M."/>
        </authorList>
    </citation>
    <scope>NUCLEOTIDE SEQUENCE [LARGE SCALE GENOMIC DNA]</scope>
    <source>
        <strain evidence="12 13">ORNL</strain>
    </source>
</reference>
<keyword evidence="4" id="KW-1003">Cell membrane</keyword>
<evidence type="ECO:0000313" key="13">
    <source>
        <dbReference type="Proteomes" id="UP000321820"/>
    </source>
</evidence>
<evidence type="ECO:0000313" key="12">
    <source>
        <dbReference type="EMBL" id="QEE28868.1"/>
    </source>
</evidence>
<dbReference type="KEGG" id="talb:FTW19_13200"/>